<comment type="caution">
    <text evidence="1">The sequence shown here is derived from an EMBL/GenBank/DDBJ whole genome shotgun (WGS) entry which is preliminary data.</text>
</comment>
<name>A0A934KN59_9BACT</name>
<dbReference type="AlphaFoldDB" id="A0A934KN59"/>
<evidence type="ECO:0000313" key="1">
    <source>
        <dbReference type="EMBL" id="MBJ7608192.1"/>
    </source>
</evidence>
<dbReference type="Proteomes" id="UP000614410">
    <property type="component" value="Unassembled WGS sequence"/>
</dbReference>
<proteinExistence type="predicted"/>
<reference evidence="1 2" key="1">
    <citation type="submission" date="2020-10" db="EMBL/GenBank/DDBJ databases">
        <title>Ca. Dormibacterota MAGs.</title>
        <authorList>
            <person name="Montgomery K."/>
        </authorList>
    </citation>
    <scope>NUCLEOTIDE SEQUENCE [LARGE SCALE GENOMIC DNA]</scope>
    <source>
        <strain evidence="1">Mitchell_Peninsula_5</strain>
    </source>
</reference>
<evidence type="ECO:0000313" key="2">
    <source>
        <dbReference type="Proteomes" id="UP000614410"/>
    </source>
</evidence>
<accession>A0A934KN59</accession>
<sequence length="57" mass="6205">MNTDRRFAPPQFVVVPHQASAIETVDDMIALDSGVDGCVVHFWIDNTACTAESRQAA</sequence>
<gene>
    <name evidence="1" type="ORF">JF887_02015</name>
</gene>
<dbReference type="EMBL" id="JAEKNN010000008">
    <property type="protein sequence ID" value="MBJ7608192.1"/>
    <property type="molecule type" value="Genomic_DNA"/>
</dbReference>
<organism evidence="1 2">
    <name type="scientific">Candidatus Amunia macphersoniae</name>
    <dbReference type="NCBI Taxonomy" id="3127014"/>
    <lineage>
        <taxon>Bacteria</taxon>
        <taxon>Bacillati</taxon>
        <taxon>Candidatus Dormiibacterota</taxon>
        <taxon>Candidatus Dormibacteria</taxon>
        <taxon>Candidatus Aeolococcales</taxon>
        <taxon>Candidatus Aeolococcaceae</taxon>
        <taxon>Candidatus Amunia</taxon>
    </lineage>
</organism>
<protein>
    <submittedName>
        <fullName evidence="1">Uncharacterized protein</fullName>
    </submittedName>
</protein>